<name>A0A9C6XQP7_FRAOC</name>
<dbReference type="SUPFAM" id="SSF52047">
    <property type="entry name" value="RNI-like"/>
    <property type="match status" value="1"/>
</dbReference>
<dbReference type="AlphaFoldDB" id="A0A9C6XQP7"/>
<dbReference type="GO" id="GO:0019005">
    <property type="term" value="C:SCF ubiquitin ligase complex"/>
    <property type="evidence" value="ECO:0007669"/>
    <property type="project" value="TreeGrafter"/>
</dbReference>
<keyword evidence="1" id="KW-1185">Reference proteome</keyword>
<gene>
    <name evidence="2" type="primary">LOC113214167</name>
</gene>
<protein>
    <submittedName>
        <fullName evidence="2">Uncharacterized protein LOC113214167</fullName>
    </submittedName>
</protein>
<dbReference type="RefSeq" id="XP_052127678.1">
    <property type="nucleotide sequence ID" value="XM_052271718.1"/>
</dbReference>
<dbReference type="Gene3D" id="3.80.10.10">
    <property type="entry name" value="Ribonuclease Inhibitor"/>
    <property type="match status" value="2"/>
</dbReference>
<dbReference type="Proteomes" id="UP000504606">
    <property type="component" value="Unplaced"/>
</dbReference>
<evidence type="ECO:0000313" key="2">
    <source>
        <dbReference type="RefSeq" id="XP_052127678.1"/>
    </source>
</evidence>
<organism evidence="1 2">
    <name type="scientific">Frankliniella occidentalis</name>
    <name type="common">Western flower thrips</name>
    <name type="synonym">Euthrips occidentalis</name>
    <dbReference type="NCBI Taxonomy" id="133901"/>
    <lineage>
        <taxon>Eukaryota</taxon>
        <taxon>Metazoa</taxon>
        <taxon>Ecdysozoa</taxon>
        <taxon>Arthropoda</taxon>
        <taxon>Hexapoda</taxon>
        <taxon>Insecta</taxon>
        <taxon>Pterygota</taxon>
        <taxon>Neoptera</taxon>
        <taxon>Paraneoptera</taxon>
        <taxon>Thysanoptera</taxon>
        <taxon>Terebrantia</taxon>
        <taxon>Thripoidea</taxon>
        <taxon>Thripidae</taxon>
        <taxon>Frankliniella</taxon>
    </lineage>
</organism>
<dbReference type="SMART" id="SM00367">
    <property type="entry name" value="LRR_CC"/>
    <property type="match status" value="3"/>
</dbReference>
<evidence type="ECO:0000313" key="1">
    <source>
        <dbReference type="Proteomes" id="UP000504606"/>
    </source>
</evidence>
<dbReference type="GO" id="GO:0031146">
    <property type="term" value="P:SCF-dependent proteasomal ubiquitin-dependent protein catabolic process"/>
    <property type="evidence" value="ECO:0007669"/>
    <property type="project" value="TreeGrafter"/>
</dbReference>
<accession>A0A9C6XQP7</accession>
<reference evidence="2" key="1">
    <citation type="journal article" date="2018" name="Proc. Natl. Acad. Sci. U.S.A.">
        <title>Phylogenomics and the evolution of hemipteroid insects.</title>
        <authorList>
            <person name="Johnson K.P."/>
            <person name="Dietrich C.H."/>
            <person name="Friedrich F."/>
            <person name="Beutel R.G."/>
            <person name="Wipfler B."/>
            <person name="Peters R.S."/>
            <person name="Allen J.M."/>
            <person name="Petersen M."/>
            <person name="Donath A."/>
            <person name="Walden K.K."/>
            <person name="Kozlov A.M."/>
            <person name="Podsiadlowski L."/>
            <person name="Mayer C."/>
            <person name="Meusemann K."/>
            <person name="Vasilikopoulos A."/>
            <person name="Waterhouse R.M."/>
            <person name="Cameron S.L."/>
            <person name="Weirauch C."/>
            <person name="Swanson D.R."/>
            <person name="Percy D.M."/>
            <person name="Hardy N.B."/>
            <person name="Terry I."/>
            <person name="Liu S."/>
            <person name="Zhou X."/>
            <person name="Misof B."/>
            <person name="Robertson H.M."/>
            <person name="Yoshizawa K."/>
        </authorList>
    </citation>
    <scope>NUCLEOTIDE SEQUENCE</scope>
    <source>
        <tissue evidence="2">Whole organism</tissue>
    </source>
</reference>
<dbReference type="GeneID" id="113214167"/>
<dbReference type="PANTHER" id="PTHR13318">
    <property type="entry name" value="PARTNER OF PAIRED, ISOFORM B-RELATED"/>
    <property type="match status" value="1"/>
</dbReference>
<sequence length="485" mass="54017">MIDTEEYLDIKGPFEDMPPLLVEEMSEEMKHLTHLRRHHLHLLTTPRVTSWTLHGVADQRLGLDFLAARSKCLKHLNLSYLRHINPHVLCNLIPSFSTLITLNLRMTLAVDPLLAQVGRHCPSLRELNLAGTPVTDRGLVQLCISTEGRRQCQRLCKLSISETCVSVSGAAVVLQSLPCLTDFDFDNIFEAVDMVDQWDRALEARLLTPAGVRLSEQPVAPPDVLQLRALTSSVEFVSLDFIDSAVKMCPFAASISIGNSWLPNEALYKFMVLENLTALSLSNGEGLSLDFQEGVLPLLSACGERLQNLILTNFTEVDLAGIGRTCPRLLNLALSAVGHYEPLNSVNPSWFSLLQALEVWADTSQAHGAHGQGHEQLPSALHLRQLLVSASLKNVLFTACSALTDQLFHEIWLSNPMKSLSHLTLDHCHGVSPQLVHQVLDADNELTMLRIWSCCQINKTHNGEFVTRICEENMNVYLEWFACND</sequence>
<dbReference type="InterPro" id="IPR006553">
    <property type="entry name" value="Leu-rich_rpt_Cys-con_subtyp"/>
</dbReference>
<dbReference type="OrthoDB" id="16120at2759"/>
<dbReference type="InterPro" id="IPR032675">
    <property type="entry name" value="LRR_dom_sf"/>
</dbReference>
<reference evidence="2" key="2">
    <citation type="submission" date="2025-08" db="UniProtKB">
        <authorList>
            <consortium name="RefSeq"/>
        </authorList>
    </citation>
    <scope>IDENTIFICATION</scope>
    <source>
        <tissue evidence="2">Whole organism</tissue>
    </source>
</reference>
<proteinExistence type="predicted"/>
<dbReference type="KEGG" id="foc:113214167"/>